<organism evidence="8 9">
    <name type="scientific">Frateuria flava</name>
    <dbReference type="NCBI Taxonomy" id="2821489"/>
    <lineage>
        <taxon>Bacteria</taxon>
        <taxon>Pseudomonadati</taxon>
        <taxon>Pseudomonadota</taxon>
        <taxon>Gammaproteobacteria</taxon>
        <taxon>Lysobacterales</taxon>
        <taxon>Rhodanobacteraceae</taxon>
        <taxon>Frateuria</taxon>
    </lineage>
</organism>
<feature type="transmembrane region" description="Helical" evidence="7">
    <location>
        <begin position="305"/>
        <end position="324"/>
    </location>
</feature>
<keyword evidence="3" id="KW-1003">Cell membrane</keyword>
<dbReference type="SUPFAM" id="SSF103473">
    <property type="entry name" value="MFS general substrate transporter"/>
    <property type="match status" value="1"/>
</dbReference>
<gene>
    <name evidence="8" type="ORF">J7I44_02400</name>
</gene>
<evidence type="ECO:0000256" key="6">
    <source>
        <dbReference type="ARBA" id="ARBA00023136"/>
    </source>
</evidence>
<protein>
    <submittedName>
        <fullName evidence="8">MFS transporter</fullName>
    </submittedName>
</protein>
<evidence type="ECO:0000313" key="8">
    <source>
        <dbReference type="EMBL" id="MBP1473131.1"/>
    </source>
</evidence>
<feature type="transmembrane region" description="Helical" evidence="7">
    <location>
        <begin position="220"/>
        <end position="244"/>
    </location>
</feature>
<accession>A0ABS4DJ96</accession>
<feature type="transmembrane region" description="Helical" evidence="7">
    <location>
        <begin position="282"/>
        <end position="299"/>
    </location>
</feature>
<dbReference type="CDD" id="cd06173">
    <property type="entry name" value="MFS_MefA_like"/>
    <property type="match status" value="1"/>
</dbReference>
<dbReference type="RefSeq" id="WP_209615125.1">
    <property type="nucleotide sequence ID" value="NZ_JAGJRS010000005.1"/>
</dbReference>
<dbReference type="Gene3D" id="1.20.1250.20">
    <property type="entry name" value="MFS general substrate transporter like domains"/>
    <property type="match status" value="1"/>
</dbReference>
<keyword evidence="2" id="KW-0813">Transport</keyword>
<dbReference type="Proteomes" id="UP000823790">
    <property type="component" value="Unassembled WGS sequence"/>
</dbReference>
<feature type="transmembrane region" description="Helical" evidence="7">
    <location>
        <begin position="345"/>
        <end position="363"/>
    </location>
</feature>
<dbReference type="InterPro" id="IPR011701">
    <property type="entry name" value="MFS"/>
</dbReference>
<evidence type="ECO:0000313" key="9">
    <source>
        <dbReference type="Proteomes" id="UP000823790"/>
    </source>
</evidence>
<feature type="transmembrane region" description="Helical" evidence="7">
    <location>
        <begin position="393"/>
        <end position="413"/>
    </location>
</feature>
<keyword evidence="4 7" id="KW-0812">Transmembrane</keyword>
<feature type="transmembrane region" description="Helical" evidence="7">
    <location>
        <begin position="250"/>
        <end position="270"/>
    </location>
</feature>
<evidence type="ECO:0000256" key="2">
    <source>
        <dbReference type="ARBA" id="ARBA00022448"/>
    </source>
</evidence>
<evidence type="ECO:0000256" key="5">
    <source>
        <dbReference type="ARBA" id="ARBA00022989"/>
    </source>
</evidence>
<comment type="subcellular location">
    <subcellularLocation>
        <location evidence="1">Cell membrane</location>
        <topology evidence="1">Multi-pass membrane protein</topology>
    </subcellularLocation>
</comment>
<evidence type="ECO:0000256" key="1">
    <source>
        <dbReference type="ARBA" id="ARBA00004651"/>
    </source>
</evidence>
<keyword evidence="9" id="KW-1185">Reference proteome</keyword>
<name>A0ABS4DJ96_9GAMM</name>
<dbReference type="EMBL" id="JAGJRS010000005">
    <property type="protein sequence ID" value="MBP1473131.1"/>
    <property type="molecule type" value="Genomic_DNA"/>
</dbReference>
<comment type="caution">
    <text evidence="8">The sequence shown here is derived from an EMBL/GenBank/DDBJ whole genome shotgun (WGS) entry which is preliminary data.</text>
</comment>
<dbReference type="Pfam" id="PF07690">
    <property type="entry name" value="MFS_1"/>
    <property type="match status" value="1"/>
</dbReference>
<feature type="transmembrane region" description="Helical" evidence="7">
    <location>
        <begin position="166"/>
        <end position="185"/>
    </location>
</feature>
<proteinExistence type="predicted"/>
<feature type="transmembrane region" description="Helical" evidence="7">
    <location>
        <begin position="104"/>
        <end position="128"/>
    </location>
</feature>
<evidence type="ECO:0000256" key="7">
    <source>
        <dbReference type="SAM" id="Phobius"/>
    </source>
</evidence>
<feature type="transmembrane region" description="Helical" evidence="7">
    <location>
        <begin position="42"/>
        <end position="64"/>
    </location>
</feature>
<dbReference type="PANTHER" id="PTHR43266:SF2">
    <property type="entry name" value="MAJOR FACILITATOR SUPERFAMILY (MFS) PROFILE DOMAIN-CONTAINING PROTEIN"/>
    <property type="match status" value="1"/>
</dbReference>
<reference evidence="8 9" key="1">
    <citation type="submission" date="2021-04" db="EMBL/GenBank/DDBJ databases">
        <authorList>
            <person name="Huq M.A."/>
        </authorList>
    </citation>
    <scope>NUCLEOTIDE SEQUENCE [LARGE SCALE GENOMIC DNA]</scope>
    <source>
        <strain evidence="8 9">MAH-13</strain>
    </source>
</reference>
<sequence length="435" mass="45237">MKLHATFLTLWAGQALSALGSSMLSFALGVWVYQRSGSVTQFGLVVFCAMLPPVVLSPFAGVLVDRWRRKRVMVACDAGAGLCGLALLILLARQGLEMPQVYALTLLGATFASFHQPAYAASVALLVLDGEARGRANGMVQLGLAGAFVAGPLLAGVLLAATGLRAILLVDCASFTIAAVSLALLRFPELDRRGSGSRTPFMQELREGLVHIRDTAGLRWLLLLVAACNFSIGFVQVLFTPMVLTVSTEAVLGVLVSVGGAGMVVGGLATSTWGVPTQPMRGVWGGLAIGGLCMVLGGLRASVWLWGGAVFCYFICIPLINASLQSIWQDRVPSALQGRVFAVRNTVAFGSLPAAYLASPWLATHFFEPWMAADGALAPAMGHWFGAGPGRGMALMFVLIGLVLMALAGAVAGSRRLAAVGRLSTAAASPIGGAP</sequence>
<evidence type="ECO:0000256" key="3">
    <source>
        <dbReference type="ARBA" id="ARBA00022475"/>
    </source>
</evidence>
<keyword evidence="5 7" id="KW-1133">Transmembrane helix</keyword>
<feature type="transmembrane region" description="Helical" evidence="7">
    <location>
        <begin position="71"/>
        <end position="92"/>
    </location>
</feature>
<dbReference type="PANTHER" id="PTHR43266">
    <property type="entry name" value="MACROLIDE-EFFLUX PROTEIN"/>
    <property type="match status" value="1"/>
</dbReference>
<dbReference type="InterPro" id="IPR036259">
    <property type="entry name" value="MFS_trans_sf"/>
</dbReference>
<keyword evidence="6 7" id="KW-0472">Membrane</keyword>
<evidence type="ECO:0000256" key="4">
    <source>
        <dbReference type="ARBA" id="ARBA00022692"/>
    </source>
</evidence>
<feature type="transmembrane region" description="Helical" evidence="7">
    <location>
        <begin position="140"/>
        <end position="160"/>
    </location>
</feature>